<keyword evidence="3" id="KW-1185">Reference proteome</keyword>
<dbReference type="Proteomes" id="UP000238362">
    <property type="component" value="Unassembled WGS sequence"/>
</dbReference>
<feature type="compositionally biased region" description="Basic and acidic residues" evidence="1">
    <location>
        <begin position="165"/>
        <end position="175"/>
    </location>
</feature>
<dbReference type="RefSeq" id="WP_106179942.1">
    <property type="nucleotide sequence ID" value="NZ_PVNH01000007.1"/>
</dbReference>
<reference evidence="2 3" key="1">
    <citation type="submission" date="2018-03" db="EMBL/GenBank/DDBJ databases">
        <title>Genomic Encyclopedia of Type Strains, Phase III (KMG-III): the genomes of soil and plant-associated and newly described type strains.</title>
        <authorList>
            <person name="Whitman W."/>
        </authorList>
    </citation>
    <scope>NUCLEOTIDE SEQUENCE [LARGE SCALE GENOMIC DNA]</scope>
    <source>
        <strain evidence="2 3">CGMCC 4.7125</strain>
    </source>
</reference>
<protein>
    <submittedName>
        <fullName evidence="2">YbaB/EbfC DNA-binding family protein</fullName>
    </submittedName>
</protein>
<feature type="compositionally biased region" description="Pro residues" evidence="1">
    <location>
        <begin position="146"/>
        <end position="164"/>
    </location>
</feature>
<feature type="region of interest" description="Disordered" evidence="1">
    <location>
        <begin position="119"/>
        <end position="188"/>
    </location>
</feature>
<evidence type="ECO:0000313" key="2">
    <source>
        <dbReference type="EMBL" id="PRX46535.1"/>
    </source>
</evidence>
<dbReference type="EMBL" id="PVNH01000007">
    <property type="protein sequence ID" value="PRX46535.1"/>
    <property type="molecule type" value="Genomic_DNA"/>
</dbReference>
<dbReference type="InterPro" id="IPR004401">
    <property type="entry name" value="YbaB/EbfC"/>
</dbReference>
<dbReference type="OrthoDB" id="3638365at2"/>
<dbReference type="AlphaFoldDB" id="A0A2T0LSE5"/>
<accession>A0A2T0LSE5</accession>
<dbReference type="SUPFAM" id="SSF82607">
    <property type="entry name" value="YbaB-like"/>
    <property type="match status" value="1"/>
</dbReference>
<gene>
    <name evidence="2" type="ORF">B0I33_107112</name>
</gene>
<dbReference type="InterPro" id="IPR036894">
    <property type="entry name" value="YbaB-like_sf"/>
</dbReference>
<evidence type="ECO:0000313" key="3">
    <source>
        <dbReference type="Proteomes" id="UP000238362"/>
    </source>
</evidence>
<dbReference type="Gene3D" id="3.30.1310.10">
    <property type="entry name" value="Nucleoid-associated protein YbaB-like domain"/>
    <property type="match status" value="1"/>
</dbReference>
<dbReference type="Pfam" id="PF02575">
    <property type="entry name" value="YbaB_DNA_bd"/>
    <property type="match status" value="1"/>
</dbReference>
<organism evidence="2 3">
    <name type="scientific">Prauserella shujinwangii</name>
    <dbReference type="NCBI Taxonomy" id="1453103"/>
    <lineage>
        <taxon>Bacteria</taxon>
        <taxon>Bacillati</taxon>
        <taxon>Actinomycetota</taxon>
        <taxon>Actinomycetes</taxon>
        <taxon>Pseudonocardiales</taxon>
        <taxon>Pseudonocardiaceae</taxon>
        <taxon>Prauserella</taxon>
    </lineage>
</organism>
<sequence>MPDTTDASERMIDEWTRTVQQRAERYQAMAAKVETLSITERSRDGLVEVTVDAKGLLTGVTIAESAQGRRMAEISQLIMRTVRAAQARLPELLQQAMAETIGTEDQAANKIFEDARRQFPAPPEDEQAPEEPRREMSFGPEDDEPPAPPPPQNPQPPPPRNSPPPRERPRGRSRDDDEDDFGGRSILS</sequence>
<comment type="caution">
    <text evidence="2">The sequence shown here is derived from an EMBL/GenBank/DDBJ whole genome shotgun (WGS) entry which is preliminary data.</text>
</comment>
<name>A0A2T0LSE5_9PSEU</name>
<keyword evidence="2" id="KW-0238">DNA-binding</keyword>
<evidence type="ECO:0000256" key="1">
    <source>
        <dbReference type="SAM" id="MobiDB-lite"/>
    </source>
</evidence>
<dbReference type="GO" id="GO:0003677">
    <property type="term" value="F:DNA binding"/>
    <property type="evidence" value="ECO:0007669"/>
    <property type="project" value="UniProtKB-KW"/>
</dbReference>
<proteinExistence type="predicted"/>